<sequence length="72" mass="8055">MSRWGVAEKGRETLTDIVKIMYEANSERGDTPSSISDPAARVGSVTKRLRGYSGEPYVCISRIVHTETRLLR</sequence>
<name>A0A4C1YQ02_EUMVA</name>
<protein>
    <submittedName>
        <fullName evidence="1">Uncharacterized protein</fullName>
    </submittedName>
</protein>
<dbReference type="EMBL" id="BGZK01001372">
    <property type="protein sequence ID" value="GBP78531.1"/>
    <property type="molecule type" value="Genomic_DNA"/>
</dbReference>
<organism evidence="1 2">
    <name type="scientific">Eumeta variegata</name>
    <name type="common">Bagworm moth</name>
    <name type="synonym">Eumeta japonica</name>
    <dbReference type="NCBI Taxonomy" id="151549"/>
    <lineage>
        <taxon>Eukaryota</taxon>
        <taxon>Metazoa</taxon>
        <taxon>Ecdysozoa</taxon>
        <taxon>Arthropoda</taxon>
        <taxon>Hexapoda</taxon>
        <taxon>Insecta</taxon>
        <taxon>Pterygota</taxon>
        <taxon>Neoptera</taxon>
        <taxon>Endopterygota</taxon>
        <taxon>Lepidoptera</taxon>
        <taxon>Glossata</taxon>
        <taxon>Ditrysia</taxon>
        <taxon>Tineoidea</taxon>
        <taxon>Psychidae</taxon>
        <taxon>Oiketicinae</taxon>
        <taxon>Eumeta</taxon>
    </lineage>
</organism>
<evidence type="ECO:0000313" key="1">
    <source>
        <dbReference type="EMBL" id="GBP78531.1"/>
    </source>
</evidence>
<keyword evidence="2" id="KW-1185">Reference proteome</keyword>
<dbReference type="Proteomes" id="UP000299102">
    <property type="component" value="Unassembled WGS sequence"/>
</dbReference>
<dbReference type="AlphaFoldDB" id="A0A4C1YQ02"/>
<reference evidence="1 2" key="1">
    <citation type="journal article" date="2019" name="Commun. Biol.">
        <title>The bagworm genome reveals a unique fibroin gene that provides high tensile strength.</title>
        <authorList>
            <person name="Kono N."/>
            <person name="Nakamura H."/>
            <person name="Ohtoshi R."/>
            <person name="Tomita M."/>
            <person name="Numata K."/>
            <person name="Arakawa K."/>
        </authorList>
    </citation>
    <scope>NUCLEOTIDE SEQUENCE [LARGE SCALE GENOMIC DNA]</scope>
</reference>
<evidence type="ECO:0000313" key="2">
    <source>
        <dbReference type="Proteomes" id="UP000299102"/>
    </source>
</evidence>
<gene>
    <name evidence="1" type="ORF">EVAR_60548_1</name>
</gene>
<comment type="caution">
    <text evidence="1">The sequence shown here is derived from an EMBL/GenBank/DDBJ whole genome shotgun (WGS) entry which is preliminary data.</text>
</comment>
<proteinExistence type="predicted"/>
<accession>A0A4C1YQ02</accession>